<evidence type="ECO:0000313" key="2">
    <source>
        <dbReference type="EMBL" id="PKU83233.1"/>
    </source>
</evidence>
<feature type="compositionally biased region" description="Gly residues" evidence="1">
    <location>
        <begin position="32"/>
        <end position="41"/>
    </location>
</feature>
<gene>
    <name evidence="2" type="ORF">MA16_Dca006633</name>
</gene>
<keyword evidence="3" id="KW-1185">Reference proteome</keyword>
<sequence>MSEVGIRSKGWRPEVSKALLSVSTGNEDEGGGDSVGTGGDSVGTVMEKITC</sequence>
<protein>
    <submittedName>
        <fullName evidence="2">Uncharacterized protein</fullName>
    </submittedName>
</protein>
<evidence type="ECO:0000313" key="3">
    <source>
        <dbReference type="Proteomes" id="UP000233837"/>
    </source>
</evidence>
<dbReference type="Proteomes" id="UP000233837">
    <property type="component" value="Unassembled WGS sequence"/>
</dbReference>
<organism evidence="2 3">
    <name type="scientific">Dendrobium catenatum</name>
    <dbReference type="NCBI Taxonomy" id="906689"/>
    <lineage>
        <taxon>Eukaryota</taxon>
        <taxon>Viridiplantae</taxon>
        <taxon>Streptophyta</taxon>
        <taxon>Embryophyta</taxon>
        <taxon>Tracheophyta</taxon>
        <taxon>Spermatophyta</taxon>
        <taxon>Magnoliopsida</taxon>
        <taxon>Liliopsida</taxon>
        <taxon>Asparagales</taxon>
        <taxon>Orchidaceae</taxon>
        <taxon>Epidendroideae</taxon>
        <taxon>Malaxideae</taxon>
        <taxon>Dendrobiinae</taxon>
        <taxon>Dendrobium</taxon>
    </lineage>
</organism>
<reference evidence="2 3" key="1">
    <citation type="journal article" date="2016" name="Sci. Rep.">
        <title>The Dendrobium catenatum Lindl. genome sequence provides insights into polysaccharide synthase, floral development and adaptive evolution.</title>
        <authorList>
            <person name="Zhang G.Q."/>
            <person name="Xu Q."/>
            <person name="Bian C."/>
            <person name="Tsai W.C."/>
            <person name="Yeh C.M."/>
            <person name="Liu K.W."/>
            <person name="Yoshida K."/>
            <person name="Zhang L.S."/>
            <person name="Chang S.B."/>
            <person name="Chen F."/>
            <person name="Shi Y."/>
            <person name="Su Y.Y."/>
            <person name="Zhang Y.Q."/>
            <person name="Chen L.J."/>
            <person name="Yin Y."/>
            <person name="Lin M."/>
            <person name="Huang H."/>
            <person name="Deng H."/>
            <person name="Wang Z.W."/>
            <person name="Zhu S.L."/>
            <person name="Zhao X."/>
            <person name="Deng C."/>
            <person name="Niu S.C."/>
            <person name="Huang J."/>
            <person name="Wang M."/>
            <person name="Liu G.H."/>
            <person name="Yang H.J."/>
            <person name="Xiao X.J."/>
            <person name="Hsiao Y.Y."/>
            <person name="Wu W.L."/>
            <person name="Chen Y.Y."/>
            <person name="Mitsuda N."/>
            <person name="Ohme-Takagi M."/>
            <person name="Luo Y.B."/>
            <person name="Van de Peer Y."/>
            <person name="Liu Z.J."/>
        </authorList>
    </citation>
    <scope>NUCLEOTIDE SEQUENCE [LARGE SCALE GENOMIC DNA]</scope>
    <source>
        <tissue evidence="2">The whole plant</tissue>
    </source>
</reference>
<name>A0A2I0X5Q9_9ASPA</name>
<accession>A0A2I0X5Q9</accession>
<feature type="region of interest" description="Disordered" evidence="1">
    <location>
        <begin position="22"/>
        <end position="51"/>
    </location>
</feature>
<evidence type="ECO:0000256" key="1">
    <source>
        <dbReference type="SAM" id="MobiDB-lite"/>
    </source>
</evidence>
<dbReference type="EMBL" id="KZ502134">
    <property type="protein sequence ID" value="PKU83233.1"/>
    <property type="molecule type" value="Genomic_DNA"/>
</dbReference>
<proteinExistence type="predicted"/>
<reference evidence="2 3" key="2">
    <citation type="journal article" date="2017" name="Nature">
        <title>The Apostasia genome and the evolution of orchids.</title>
        <authorList>
            <person name="Zhang G.Q."/>
            <person name="Liu K.W."/>
            <person name="Li Z."/>
            <person name="Lohaus R."/>
            <person name="Hsiao Y.Y."/>
            <person name="Niu S.C."/>
            <person name="Wang J.Y."/>
            <person name="Lin Y.C."/>
            <person name="Xu Q."/>
            <person name="Chen L.J."/>
            <person name="Yoshida K."/>
            <person name="Fujiwara S."/>
            <person name="Wang Z.W."/>
            <person name="Zhang Y.Q."/>
            <person name="Mitsuda N."/>
            <person name="Wang M."/>
            <person name="Liu G.H."/>
            <person name="Pecoraro L."/>
            <person name="Huang H.X."/>
            <person name="Xiao X.J."/>
            <person name="Lin M."/>
            <person name="Wu X.Y."/>
            <person name="Wu W.L."/>
            <person name="Chen Y.Y."/>
            <person name="Chang S.B."/>
            <person name="Sakamoto S."/>
            <person name="Ohme-Takagi M."/>
            <person name="Yagi M."/>
            <person name="Zeng S.J."/>
            <person name="Shen C.Y."/>
            <person name="Yeh C.M."/>
            <person name="Luo Y.B."/>
            <person name="Tsai W.C."/>
            <person name="Van de Peer Y."/>
            <person name="Liu Z.J."/>
        </authorList>
    </citation>
    <scope>NUCLEOTIDE SEQUENCE [LARGE SCALE GENOMIC DNA]</scope>
    <source>
        <tissue evidence="2">The whole plant</tissue>
    </source>
</reference>
<dbReference type="AlphaFoldDB" id="A0A2I0X5Q9"/>